<proteinExistence type="predicted"/>
<organism evidence="1 2">
    <name type="scientific">Ficus carica</name>
    <name type="common">Common fig</name>
    <dbReference type="NCBI Taxonomy" id="3494"/>
    <lineage>
        <taxon>Eukaryota</taxon>
        <taxon>Viridiplantae</taxon>
        <taxon>Streptophyta</taxon>
        <taxon>Embryophyta</taxon>
        <taxon>Tracheophyta</taxon>
        <taxon>Spermatophyta</taxon>
        <taxon>Magnoliopsida</taxon>
        <taxon>eudicotyledons</taxon>
        <taxon>Gunneridae</taxon>
        <taxon>Pentapetalae</taxon>
        <taxon>rosids</taxon>
        <taxon>fabids</taxon>
        <taxon>Rosales</taxon>
        <taxon>Moraceae</taxon>
        <taxon>Ficeae</taxon>
        <taxon>Ficus</taxon>
    </lineage>
</organism>
<accession>A0AA87ZS82</accession>
<evidence type="ECO:0000313" key="1">
    <source>
        <dbReference type="EMBL" id="GMN31696.1"/>
    </source>
</evidence>
<dbReference type="AlphaFoldDB" id="A0AA87ZS82"/>
<protein>
    <submittedName>
        <fullName evidence="1">Uncharacterized protein</fullName>
    </submittedName>
</protein>
<dbReference type="EMBL" id="BTGU01000003">
    <property type="protein sequence ID" value="GMN31696.1"/>
    <property type="molecule type" value="Genomic_DNA"/>
</dbReference>
<name>A0AA87ZS82_FICCA</name>
<comment type="caution">
    <text evidence="1">The sequence shown here is derived from an EMBL/GenBank/DDBJ whole genome shotgun (WGS) entry which is preliminary data.</text>
</comment>
<gene>
    <name evidence="1" type="ORF">TIFTF001_003367</name>
</gene>
<keyword evidence="2" id="KW-1185">Reference proteome</keyword>
<evidence type="ECO:0000313" key="2">
    <source>
        <dbReference type="Proteomes" id="UP001187192"/>
    </source>
</evidence>
<sequence length="84" mass="9668">MKDLQFPRKRKVKHQLVEGGLHCDGDPAWQPLHGGDLVTTTPEQGRSHHYNPFPRISGHGYRLSAIGYRLSLHCGRRLSLWREN</sequence>
<reference evidence="1" key="1">
    <citation type="submission" date="2023-07" db="EMBL/GenBank/DDBJ databases">
        <title>draft genome sequence of fig (Ficus carica).</title>
        <authorList>
            <person name="Takahashi T."/>
            <person name="Nishimura K."/>
        </authorList>
    </citation>
    <scope>NUCLEOTIDE SEQUENCE</scope>
</reference>
<dbReference type="Proteomes" id="UP001187192">
    <property type="component" value="Unassembled WGS sequence"/>
</dbReference>